<dbReference type="SUPFAM" id="SSF53335">
    <property type="entry name" value="S-adenosyl-L-methionine-dependent methyltransferases"/>
    <property type="match status" value="1"/>
</dbReference>
<feature type="binding site" evidence="3">
    <location>
        <begin position="152"/>
        <end position="154"/>
    </location>
    <ligand>
        <name>carboxy-S-adenosyl-L-methionine</name>
        <dbReference type="ChEBI" id="CHEBI:134278"/>
    </ligand>
</feature>
<dbReference type="NCBIfam" id="TIGR00452">
    <property type="entry name" value="tRNA 5-methoxyuridine(34)/uridine 5-oxyacetic acid(34) synthase CmoB"/>
    <property type="match status" value="1"/>
</dbReference>
<dbReference type="GO" id="GO:0008168">
    <property type="term" value="F:methyltransferase activity"/>
    <property type="evidence" value="ECO:0007669"/>
    <property type="project" value="TreeGrafter"/>
</dbReference>
<evidence type="ECO:0000256" key="2">
    <source>
        <dbReference type="ARBA" id="ARBA00022694"/>
    </source>
</evidence>
<reference evidence="4 5" key="1">
    <citation type="submission" date="2019-09" db="EMBL/GenBank/DDBJ databases">
        <authorList>
            <person name="Chen X.-Y."/>
        </authorList>
    </citation>
    <scope>NUCLEOTIDE SEQUENCE [LARGE SCALE GENOMIC DNA]</scope>
    <source>
        <strain evidence="4 5">NY5</strain>
    </source>
</reference>
<keyword evidence="2 3" id="KW-0819">tRNA processing</keyword>
<feature type="binding site" evidence="3">
    <location>
        <position position="196"/>
    </location>
    <ligand>
        <name>carboxy-S-adenosyl-L-methionine</name>
        <dbReference type="ChEBI" id="CHEBI:134278"/>
    </ligand>
</feature>
<evidence type="ECO:0000256" key="3">
    <source>
        <dbReference type="HAMAP-Rule" id="MF_01590"/>
    </source>
</evidence>
<comment type="similarity">
    <text evidence="3">Belongs to the class I-like SAM-binding methyltransferase superfamily. CmoB family.</text>
</comment>
<dbReference type="NCBIfam" id="NF011650">
    <property type="entry name" value="PRK15068.1"/>
    <property type="match status" value="1"/>
</dbReference>
<sequence length="330" mass="36863">MDYSPLIDRWQEGDLAPWARALPGRIEQGLSQKRYGDLERWLAALDSLPDIDVASVQLDSPRVGASSNQPLPADLSTSLREALMGLHPWRKGPFELFGVHIDTEWRSDWKWERLLPGLDPLPGRRVLDVGCGSGYHCWRMLGAGAREVIGIDPTPLFVVQFWALQKYLQQAAAWVLPLGIEQVPPKLRAFDSVFSMGVLYHRRSPMDHLLELRDCLRPGGQLVLETLVIEGGPGAVLVPEGRYARMGNVWFLPSCDTLLGWLRKTGFADARVVDVGNTSTAEQRTTEWMTFHSLANFLDPDDSSKTIEGYTAPRRAVITARAPGNWEPAD</sequence>
<feature type="binding site" evidence="3">
    <location>
        <position position="315"/>
    </location>
    <ligand>
        <name>carboxy-S-adenosyl-L-methionine</name>
        <dbReference type="ChEBI" id="CHEBI:134278"/>
    </ligand>
</feature>
<dbReference type="InterPro" id="IPR029063">
    <property type="entry name" value="SAM-dependent_MTases_sf"/>
</dbReference>
<dbReference type="InterPro" id="IPR027555">
    <property type="entry name" value="Mo5U34_MeTrfas-like"/>
</dbReference>
<organism evidence="4 5">
    <name type="scientific">Pseudohalioglobus sediminis</name>
    <dbReference type="NCBI Taxonomy" id="2606449"/>
    <lineage>
        <taxon>Bacteria</taxon>
        <taxon>Pseudomonadati</taxon>
        <taxon>Pseudomonadota</taxon>
        <taxon>Gammaproteobacteria</taxon>
        <taxon>Cellvibrionales</taxon>
        <taxon>Halieaceae</taxon>
        <taxon>Pseudohalioglobus</taxon>
    </lineage>
</organism>
<dbReference type="CDD" id="cd02440">
    <property type="entry name" value="AdoMet_MTases"/>
    <property type="match status" value="1"/>
</dbReference>
<feature type="binding site" evidence="3">
    <location>
        <begin position="180"/>
        <end position="181"/>
    </location>
    <ligand>
        <name>carboxy-S-adenosyl-L-methionine</name>
        <dbReference type="ChEBI" id="CHEBI:134278"/>
    </ligand>
</feature>
<feature type="binding site" evidence="3">
    <location>
        <position position="200"/>
    </location>
    <ligand>
        <name>carboxy-S-adenosyl-L-methionine</name>
        <dbReference type="ChEBI" id="CHEBI:134278"/>
    </ligand>
</feature>
<evidence type="ECO:0000313" key="5">
    <source>
        <dbReference type="Proteomes" id="UP000323708"/>
    </source>
</evidence>
<comment type="subunit">
    <text evidence="3">Homotetramer.</text>
</comment>
<feature type="binding site" evidence="3">
    <location>
        <position position="105"/>
    </location>
    <ligand>
        <name>carboxy-S-adenosyl-L-methionine</name>
        <dbReference type="ChEBI" id="CHEBI:134278"/>
    </ligand>
</feature>
<protein>
    <recommendedName>
        <fullName evidence="3">tRNA U34 carboxymethyltransferase</fullName>
        <ecNumber evidence="3">2.5.1.-</ecNumber>
    </recommendedName>
</protein>
<comment type="catalytic activity">
    <reaction evidence="3">
        <text>carboxy-S-adenosyl-L-methionine + 5-hydroxyuridine(34) in tRNA = 5-carboxymethoxyuridine(34) in tRNA + S-adenosyl-L-homocysteine + H(+)</text>
        <dbReference type="Rhea" id="RHEA:52848"/>
        <dbReference type="Rhea" id="RHEA-COMP:13381"/>
        <dbReference type="Rhea" id="RHEA-COMP:13383"/>
        <dbReference type="ChEBI" id="CHEBI:15378"/>
        <dbReference type="ChEBI" id="CHEBI:57856"/>
        <dbReference type="ChEBI" id="CHEBI:134278"/>
        <dbReference type="ChEBI" id="CHEBI:136877"/>
        <dbReference type="ChEBI" id="CHEBI:136879"/>
    </reaction>
</comment>
<keyword evidence="1 3" id="KW-0808">Transferase</keyword>
<feature type="binding site" evidence="3">
    <location>
        <position position="110"/>
    </location>
    <ligand>
        <name>carboxy-S-adenosyl-L-methionine</name>
        <dbReference type="ChEBI" id="CHEBI:134278"/>
    </ligand>
</feature>
<comment type="caution">
    <text evidence="4">The sequence shown here is derived from an EMBL/GenBank/DDBJ whole genome shotgun (WGS) entry which is preliminary data.</text>
</comment>
<dbReference type="GO" id="GO:0002098">
    <property type="term" value="P:tRNA wobble uridine modification"/>
    <property type="evidence" value="ECO:0007669"/>
    <property type="project" value="InterPro"/>
</dbReference>
<keyword evidence="5" id="KW-1185">Reference proteome</keyword>
<dbReference type="PANTHER" id="PTHR43464">
    <property type="entry name" value="METHYLTRANSFERASE"/>
    <property type="match status" value="1"/>
</dbReference>
<evidence type="ECO:0000313" key="4">
    <source>
        <dbReference type="EMBL" id="KAA1189264.1"/>
    </source>
</evidence>
<accession>A0A5B0WQ86</accession>
<dbReference type="Proteomes" id="UP000323708">
    <property type="component" value="Unassembled WGS sequence"/>
</dbReference>
<feature type="binding site" evidence="3">
    <location>
        <position position="91"/>
    </location>
    <ligand>
        <name>carboxy-S-adenosyl-L-methionine</name>
        <dbReference type="ChEBI" id="CHEBI:134278"/>
    </ligand>
</feature>
<dbReference type="Gene3D" id="3.40.50.150">
    <property type="entry name" value="Vaccinia Virus protein VP39"/>
    <property type="match status" value="1"/>
</dbReference>
<dbReference type="InterPro" id="IPR010017">
    <property type="entry name" value="CmoB"/>
</dbReference>
<dbReference type="PANTHER" id="PTHR43464:SF95">
    <property type="entry name" value="TRNA U34 CARBOXYMETHYLTRANSFERASE"/>
    <property type="match status" value="1"/>
</dbReference>
<dbReference type="HAMAP" id="MF_01590">
    <property type="entry name" value="tRNA_carboxymethyltr_CmoB"/>
    <property type="match status" value="1"/>
</dbReference>
<evidence type="ECO:0000256" key="1">
    <source>
        <dbReference type="ARBA" id="ARBA00022679"/>
    </source>
</evidence>
<dbReference type="EMBL" id="VTUX01000008">
    <property type="protein sequence ID" value="KAA1189264.1"/>
    <property type="molecule type" value="Genomic_DNA"/>
</dbReference>
<proteinExistence type="inferred from homology"/>
<dbReference type="EC" id="2.5.1.-" evidence="3"/>
<name>A0A5B0WQ86_9GAMM</name>
<dbReference type="AlphaFoldDB" id="A0A5B0WQ86"/>
<gene>
    <name evidence="3 4" type="primary">cmoB</name>
    <name evidence="4" type="ORF">F0M18_16000</name>
</gene>
<dbReference type="GO" id="GO:0016765">
    <property type="term" value="F:transferase activity, transferring alkyl or aryl (other than methyl) groups"/>
    <property type="evidence" value="ECO:0007669"/>
    <property type="project" value="UniProtKB-UniRule"/>
</dbReference>
<comment type="function">
    <text evidence="3">Catalyzes carboxymethyl transfer from carboxy-S-adenosyl-L-methionine (Cx-SAM) to 5-hydroxyuridine (ho5U) to form 5-carboxymethoxyuridine (cmo5U) at position 34 in tRNAs.</text>
</comment>
<feature type="binding site" evidence="3">
    <location>
        <position position="130"/>
    </location>
    <ligand>
        <name>carboxy-S-adenosyl-L-methionine</name>
        <dbReference type="ChEBI" id="CHEBI:134278"/>
    </ligand>
</feature>
<dbReference type="Pfam" id="PF08003">
    <property type="entry name" value="Methyltransf_9"/>
    <property type="match status" value="1"/>
</dbReference>